<dbReference type="RefSeq" id="WP_100511083.1">
    <property type="nucleotide sequence ID" value="NZ_PEBI01000003.1"/>
</dbReference>
<dbReference type="Pfam" id="PF00300">
    <property type="entry name" value="His_Phos_1"/>
    <property type="match status" value="1"/>
</dbReference>
<accession>A0A2M9H843</accession>
<comment type="caution">
    <text evidence="2">The sequence shown here is derived from an EMBL/GenBank/DDBJ whole genome shotgun (WGS) entry which is preliminary data.</text>
</comment>
<dbReference type="AlphaFoldDB" id="A0A2M9H843"/>
<dbReference type="EMBL" id="PEBI01000003">
    <property type="protein sequence ID" value="PJM72980.1"/>
    <property type="molecule type" value="Genomic_DNA"/>
</dbReference>
<dbReference type="InterPro" id="IPR029033">
    <property type="entry name" value="His_PPase_superfam"/>
</dbReference>
<dbReference type="SUPFAM" id="SSF53254">
    <property type="entry name" value="Phosphoglycerate mutase-like"/>
    <property type="match status" value="1"/>
</dbReference>
<proteinExistence type="predicted"/>
<reference evidence="2 3" key="1">
    <citation type="submission" date="2017-10" db="EMBL/GenBank/DDBJ databases">
        <title>Draft genome sequences of strains TRE 1, TRE 9, TRE H and TRI 7, isolated from tamarins, belonging to four potential novel Bifidobacterium species.</title>
        <authorList>
            <person name="Mattarelli P."/>
            <person name="Modesto M."/>
            <person name="Puglisi E."/>
            <person name="Morelli L."/>
            <person name="Spezio C."/>
            <person name="Bonetti A."/>
            <person name="Sandri C."/>
        </authorList>
    </citation>
    <scope>NUCLEOTIDE SEQUENCE [LARGE SCALE GENOMIC DNA]</scope>
    <source>
        <strain evidence="3">TRE1</strain>
    </source>
</reference>
<dbReference type="SMART" id="SM00855">
    <property type="entry name" value="PGAM"/>
    <property type="match status" value="1"/>
</dbReference>
<keyword evidence="3" id="KW-1185">Reference proteome</keyword>
<dbReference type="PANTHER" id="PTHR20935">
    <property type="entry name" value="PHOSPHOGLYCERATE MUTASE-RELATED"/>
    <property type="match status" value="1"/>
</dbReference>
<name>A0A2M9H843_9BIFI</name>
<dbReference type="Proteomes" id="UP000229095">
    <property type="component" value="Unassembled WGS sequence"/>
</dbReference>
<keyword evidence="1" id="KW-0378">Hydrolase</keyword>
<dbReference type="Gene3D" id="3.40.50.1240">
    <property type="entry name" value="Phosphoglycerate mutase-like"/>
    <property type="match status" value="1"/>
</dbReference>
<dbReference type="CDD" id="cd07067">
    <property type="entry name" value="HP_PGM_like"/>
    <property type="match status" value="1"/>
</dbReference>
<dbReference type="PANTHER" id="PTHR20935:SF1">
    <property type="entry name" value="SLL1549 PROTEIN"/>
    <property type="match status" value="1"/>
</dbReference>
<dbReference type="GO" id="GO:0016787">
    <property type="term" value="F:hydrolase activity"/>
    <property type="evidence" value="ECO:0007669"/>
    <property type="project" value="UniProtKB-KW"/>
</dbReference>
<dbReference type="InterPro" id="IPR013078">
    <property type="entry name" value="His_Pase_superF_clade-1"/>
</dbReference>
<gene>
    <name evidence="2" type="ORF">CS006_06935</name>
</gene>
<dbReference type="OrthoDB" id="9810154at2"/>
<organism evidence="2 3">
    <name type="scientific">Bifidobacterium primatium</name>
    <dbReference type="NCBI Taxonomy" id="2045438"/>
    <lineage>
        <taxon>Bacteria</taxon>
        <taxon>Bacillati</taxon>
        <taxon>Actinomycetota</taxon>
        <taxon>Actinomycetes</taxon>
        <taxon>Bifidobacteriales</taxon>
        <taxon>Bifidobacteriaceae</taxon>
        <taxon>Bifidobacterium</taxon>
    </lineage>
</organism>
<evidence type="ECO:0000256" key="1">
    <source>
        <dbReference type="ARBA" id="ARBA00022801"/>
    </source>
</evidence>
<evidence type="ECO:0000313" key="3">
    <source>
        <dbReference type="Proteomes" id="UP000229095"/>
    </source>
</evidence>
<evidence type="ECO:0000313" key="2">
    <source>
        <dbReference type="EMBL" id="PJM72980.1"/>
    </source>
</evidence>
<dbReference type="InterPro" id="IPR051021">
    <property type="entry name" value="Mito_Ser/Thr_phosphatase"/>
</dbReference>
<sequence length="185" mass="20158">MGVNLNKVAKKANAYQYQLIIMRHAKAESGSSGGDIDRELSEKGRRQAKKVGKALAAISLVPDQIRCSGAVRTRQTLERMLKYFGDRPSVDYRQSLYDGGMQALLDELGHVKSKTRRLMIIGHDPTVSVASQWLASPDSDQALLNILGLGMSPATVVIMGSDKPFEKWGIRDGDLVAVLTAKDCG</sequence>
<protein>
    <submittedName>
        <fullName evidence="2">Phosphoglycerate mutase</fullName>
    </submittedName>
</protein>